<reference evidence="1" key="3">
    <citation type="submission" date="2023-05" db="EMBL/GenBank/DDBJ databases">
        <authorList>
            <person name="Smith C.H."/>
        </authorList>
    </citation>
    <scope>NUCLEOTIDE SEQUENCE</scope>
    <source>
        <strain evidence="1">CHS0354</strain>
        <tissue evidence="1">Mantle</tissue>
    </source>
</reference>
<reference evidence="1" key="1">
    <citation type="journal article" date="2021" name="Genome Biol. Evol.">
        <title>A High-Quality Reference Genome for a Parasitic Bivalve with Doubly Uniparental Inheritance (Bivalvia: Unionida).</title>
        <authorList>
            <person name="Smith C.H."/>
        </authorList>
    </citation>
    <scope>NUCLEOTIDE SEQUENCE</scope>
    <source>
        <strain evidence="1">CHS0354</strain>
    </source>
</reference>
<organism evidence="1 2">
    <name type="scientific">Potamilus streckersoni</name>
    <dbReference type="NCBI Taxonomy" id="2493646"/>
    <lineage>
        <taxon>Eukaryota</taxon>
        <taxon>Metazoa</taxon>
        <taxon>Spiralia</taxon>
        <taxon>Lophotrochozoa</taxon>
        <taxon>Mollusca</taxon>
        <taxon>Bivalvia</taxon>
        <taxon>Autobranchia</taxon>
        <taxon>Heteroconchia</taxon>
        <taxon>Palaeoheterodonta</taxon>
        <taxon>Unionida</taxon>
        <taxon>Unionoidea</taxon>
        <taxon>Unionidae</taxon>
        <taxon>Ambleminae</taxon>
        <taxon>Lampsilini</taxon>
        <taxon>Potamilus</taxon>
    </lineage>
</organism>
<evidence type="ECO:0000313" key="1">
    <source>
        <dbReference type="EMBL" id="KAK3590776.1"/>
    </source>
</evidence>
<accession>A0AAE0VUQ8</accession>
<dbReference type="AlphaFoldDB" id="A0AAE0VUQ8"/>
<dbReference type="EMBL" id="JAEAOA010002251">
    <property type="protein sequence ID" value="KAK3590776.1"/>
    <property type="molecule type" value="Genomic_DNA"/>
</dbReference>
<comment type="caution">
    <text evidence="1">The sequence shown here is derived from an EMBL/GenBank/DDBJ whole genome shotgun (WGS) entry which is preliminary data.</text>
</comment>
<sequence length="60" mass="7169">MASQLMEIFREVISNEPNKKLIRQKSFSDGKKVMRHFGLELKPVLRRRAMQTHLKWNIVC</sequence>
<name>A0AAE0VUQ8_9BIVA</name>
<gene>
    <name evidence="1" type="ORF">CHS0354_038714</name>
</gene>
<proteinExistence type="predicted"/>
<protein>
    <submittedName>
        <fullName evidence="1">Uncharacterized protein</fullName>
    </submittedName>
</protein>
<reference evidence="1" key="2">
    <citation type="journal article" date="2021" name="Genome Biol. Evol.">
        <title>Developing a high-quality reference genome for a parasitic bivalve with doubly uniparental inheritance (Bivalvia: Unionida).</title>
        <authorList>
            <person name="Smith C.H."/>
        </authorList>
    </citation>
    <scope>NUCLEOTIDE SEQUENCE</scope>
    <source>
        <strain evidence="1">CHS0354</strain>
        <tissue evidence="1">Mantle</tissue>
    </source>
</reference>
<evidence type="ECO:0000313" key="2">
    <source>
        <dbReference type="Proteomes" id="UP001195483"/>
    </source>
</evidence>
<dbReference type="Proteomes" id="UP001195483">
    <property type="component" value="Unassembled WGS sequence"/>
</dbReference>
<keyword evidence="2" id="KW-1185">Reference proteome</keyword>